<evidence type="ECO:0000256" key="1">
    <source>
        <dbReference type="SAM" id="MobiDB-lite"/>
    </source>
</evidence>
<keyword evidence="3" id="KW-0378">Hydrolase</keyword>
<feature type="non-terminal residue" evidence="3">
    <location>
        <position position="139"/>
    </location>
</feature>
<reference evidence="3" key="1">
    <citation type="submission" date="2015-07" db="EMBL/GenBank/DDBJ databases">
        <title>Transcriptome Assembly of Anthurium amnicola.</title>
        <authorList>
            <person name="Suzuki J."/>
        </authorList>
    </citation>
    <scope>NUCLEOTIDE SEQUENCE</scope>
</reference>
<keyword evidence="3" id="KW-0547">Nucleotide-binding</keyword>
<evidence type="ECO:0000256" key="2">
    <source>
        <dbReference type="SAM" id="Phobius"/>
    </source>
</evidence>
<protein>
    <submittedName>
        <fullName evidence="3">Putative DNA helicase ino80</fullName>
    </submittedName>
</protein>
<proteinExistence type="predicted"/>
<dbReference type="AlphaFoldDB" id="A0A1D1Y2Y1"/>
<sequence length="139" mass="14960">AIVGVPSPPHEQASESAVQVWWPARSCSRTPLDAFGLPVVASRTSLPSPFPSSSSSPHTPWHRPQLQSPGEQMGCGDGDNPSASALLLEVAAVIPTRYYFLASLLLFSLFLYSFLELHLVGDALRGFRGDKVLLTFNPA</sequence>
<evidence type="ECO:0000313" key="3">
    <source>
        <dbReference type="EMBL" id="JAT48981.1"/>
    </source>
</evidence>
<accession>A0A1D1Y2Y1</accession>
<dbReference type="EMBL" id="GDJX01018955">
    <property type="protein sequence ID" value="JAT48981.1"/>
    <property type="molecule type" value="Transcribed_RNA"/>
</dbReference>
<dbReference type="GO" id="GO:0004386">
    <property type="term" value="F:helicase activity"/>
    <property type="evidence" value="ECO:0007669"/>
    <property type="project" value="UniProtKB-KW"/>
</dbReference>
<keyword evidence="3" id="KW-0347">Helicase</keyword>
<gene>
    <name evidence="3" type="primary">ino80_3</name>
    <name evidence="3" type="ORF">g.103859</name>
</gene>
<keyword evidence="3" id="KW-0067">ATP-binding</keyword>
<keyword evidence="2" id="KW-0812">Transmembrane</keyword>
<name>A0A1D1Y2Y1_9ARAE</name>
<organism evidence="3">
    <name type="scientific">Anthurium amnicola</name>
    <dbReference type="NCBI Taxonomy" id="1678845"/>
    <lineage>
        <taxon>Eukaryota</taxon>
        <taxon>Viridiplantae</taxon>
        <taxon>Streptophyta</taxon>
        <taxon>Embryophyta</taxon>
        <taxon>Tracheophyta</taxon>
        <taxon>Spermatophyta</taxon>
        <taxon>Magnoliopsida</taxon>
        <taxon>Liliopsida</taxon>
        <taxon>Araceae</taxon>
        <taxon>Pothoideae</taxon>
        <taxon>Potheae</taxon>
        <taxon>Anthurium</taxon>
    </lineage>
</organism>
<keyword evidence="2" id="KW-1133">Transmembrane helix</keyword>
<feature type="compositionally biased region" description="Low complexity" evidence="1">
    <location>
        <begin position="45"/>
        <end position="64"/>
    </location>
</feature>
<feature type="non-terminal residue" evidence="3">
    <location>
        <position position="1"/>
    </location>
</feature>
<feature type="region of interest" description="Disordered" evidence="1">
    <location>
        <begin position="45"/>
        <end position="78"/>
    </location>
</feature>
<keyword evidence="2" id="KW-0472">Membrane</keyword>
<feature type="transmembrane region" description="Helical" evidence="2">
    <location>
        <begin position="98"/>
        <end position="115"/>
    </location>
</feature>